<dbReference type="Proteomes" id="UP000694569">
    <property type="component" value="Unplaced"/>
</dbReference>
<dbReference type="SUPFAM" id="SSF57863">
    <property type="entry name" value="ArfGap/RecO-like zinc finger"/>
    <property type="match status" value="1"/>
</dbReference>
<dbReference type="InterPro" id="IPR001849">
    <property type="entry name" value="PH_domain"/>
</dbReference>
<dbReference type="GO" id="GO:0005886">
    <property type="term" value="C:plasma membrane"/>
    <property type="evidence" value="ECO:0007669"/>
    <property type="project" value="TreeGrafter"/>
</dbReference>
<dbReference type="InterPro" id="IPR011993">
    <property type="entry name" value="PH-like_dom_sf"/>
</dbReference>
<dbReference type="SMART" id="SM00105">
    <property type="entry name" value="ArfGap"/>
    <property type="match status" value="1"/>
</dbReference>
<evidence type="ECO:0000256" key="3">
    <source>
        <dbReference type="ARBA" id="ARBA00022490"/>
    </source>
</evidence>
<dbReference type="GO" id="GO:0008270">
    <property type="term" value="F:zinc ion binding"/>
    <property type="evidence" value="ECO:0007669"/>
    <property type="project" value="UniProtKB-KW"/>
</dbReference>
<reference evidence="11" key="1">
    <citation type="submission" date="2025-08" db="UniProtKB">
        <authorList>
            <consortium name="Ensembl"/>
        </authorList>
    </citation>
    <scope>IDENTIFICATION</scope>
</reference>
<evidence type="ECO:0000256" key="2">
    <source>
        <dbReference type="ARBA" id="ARBA00022468"/>
    </source>
</evidence>
<accession>A0A8C5QT43</accession>
<reference evidence="11" key="2">
    <citation type="submission" date="2025-09" db="UniProtKB">
        <authorList>
            <consortium name="Ensembl"/>
        </authorList>
    </citation>
    <scope>IDENTIFICATION</scope>
</reference>
<evidence type="ECO:0000256" key="7">
    <source>
        <dbReference type="ARBA" id="ARBA00022833"/>
    </source>
</evidence>
<evidence type="ECO:0000256" key="1">
    <source>
        <dbReference type="ARBA" id="ARBA00004496"/>
    </source>
</evidence>
<keyword evidence="3" id="KW-0963">Cytoplasm</keyword>
<dbReference type="GO" id="GO:0005737">
    <property type="term" value="C:cytoplasm"/>
    <property type="evidence" value="ECO:0007669"/>
    <property type="project" value="UniProtKB-SubCell"/>
</dbReference>
<organism evidence="11 12">
    <name type="scientific">Leptobrachium leishanense</name>
    <name type="common">Leishan spiny toad</name>
    <dbReference type="NCBI Taxonomy" id="445787"/>
    <lineage>
        <taxon>Eukaryota</taxon>
        <taxon>Metazoa</taxon>
        <taxon>Chordata</taxon>
        <taxon>Craniata</taxon>
        <taxon>Vertebrata</taxon>
        <taxon>Euteleostomi</taxon>
        <taxon>Amphibia</taxon>
        <taxon>Batrachia</taxon>
        <taxon>Anura</taxon>
        <taxon>Pelobatoidea</taxon>
        <taxon>Megophryidae</taxon>
        <taxon>Leptobrachium</taxon>
    </lineage>
</organism>
<dbReference type="CDD" id="cd13252">
    <property type="entry name" value="PH1_ADAP"/>
    <property type="match status" value="1"/>
</dbReference>
<keyword evidence="4" id="KW-0479">Metal-binding</keyword>
<dbReference type="GO" id="GO:1902936">
    <property type="term" value="F:phosphatidylinositol bisphosphate binding"/>
    <property type="evidence" value="ECO:0007669"/>
    <property type="project" value="InterPro"/>
</dbReference>
<dbReference type="OrthoDB" id="73919at2759"/>
<dbReference type="PROSITE" id="PS50003">
    <property type="entry name" value="PH_DOMAIN"/>
    <property type="match status" value="2"/>
</dbReference>
<proteinExistence type="predicted"/>
<keyword evidence="12" id="KW-1185">Reference proteome</keyword>
<keyword evidence="5" id="KW-0677">Repeat</keyword>
<dbReference type="FunFam" id="2.30.29.30:FF:000080">
    <property type="entry name" value="Arf-GAP with dual PH domain-containing protein 1"/>
    <property type="match status" value="1"/>
</dbReference>
<dbReference type="SMART" id="SM00233">
    <property type="entry name" value="PH"/>
    <property type="match status" value="2"/>
</dbReference>
<dbReference type="GO" id="GO:0005547">
    <property type="term" value="F:phosphatidylinositol-3,4,5-trisphosphate binding"/>
    <property type="evidence" value="ECO:0007669"/>
    <property type="project" value="TreeGrafter"/>
</dbReference>
<evidence type="ECO:0000256" key="8">
    <source>
        <dbReference type="PROSITE-ProRule" id="PRU00288"/>
    </source>
</evidence>
<gene>
    <name evidence="11" type="primary">ADAP2</name>
</gene>
<dbReference type="Ensembl" id="ENSLLET00000043975.1">
    <property type="protein sequence ID" value="ENSLLEP00000042285.1"/>
    <property type="gene ID" value="ENSLLEG00000026912.1"/>
</dbReference>
<keyword evidence="6 8" id="KW-0863">Zinc-finger</keyword>
<dbReference type="AlphaFoldDB" id="A0A8C5QT43"/>
<dbReference type="InterPro" id="IPR001164">
    <property type="entry name" value="ArfGAP_dom"/>
</dbReference>
<dbReference type="FunFam" id="2.30.29.30:FF:000099">
    <property type="entry name" value="Arf-GAP with dual PH domain-containing protein 1"/>
    <property type="match status" value="1"/>
</dbReference>
<dbReference type="PANTHER" id="PTHR46021:SF6">
    <property type="entry name" value="ARF-GAP WITH DUAL PH DOMAIN-CONTAINING PROTEIN 2"/>
    <property type="match status" value="1"/>
</dbReference>
<evidence type="ECO:0000256" key="5">
    <source>
        <dbReference type="ARBA" id="ARBA00022737"/>
    </source>
</evidence>
<feature type="domain" description="PH" evidence="9">
    <location>
        <begin position="124"/>
        <end position="225"/>
    </location>
</feature>
<keyword evidence="7" id="KW-0862">Zinc</keyword>
<dbReference type="Gene3D" id="1.10.220.150">
    <property type="entry name" value="Arf GTPase activating protein"/>
    <property type="match status" value="1"/>
</dbReference>
<protein>
    <submittedName>
        <fullName evidence="11">ArfGAP with dual PH domains 2</fullName>
    </submittedName>
</protein>
<evidence type="ECO:0000256" key="4">
    <source>
        <dbReference type="ARBA" id="ARBA00022723"/>
    </source>
</evidence>
<dbReference type="Gene3D" id="2.30.29.30">
    <property type="entry name" value="Pleckstrin-homology domain (PH domain)/Phosphotyrosine-binding domain (PTB)"/>
    <property type="match status" value="2"/>
</dbReference>
<dbReference type="PANTHER" id="PTHR46021">
    <property type="entry name" value="ARF-GAP WITH DUAL PH DOMAIN-CONTAINING PROTEIN 1-LIKE PROTEIN"/>
    <property type="match status" value="1"/>
</dbReference>
<dbReference type="GeneTree" id="ENSGT00940000156498"/>
<dbReference type="PROSITE" id="PS50115">
    <property type="entry name" value="ARFGAP"/>
    <property type="match status" value="1"/>
</dbReference>
<dbReference type="InterPro" id="IPR037278">
    <property type="entry name" value="ARFGAP/RecO"/>
</dbReference>
<evidence type="ECO:0000313" key="12">
    <source>
        <dbReference type="Proteomes" id="UP000694569"/>
    </source>
</evidence>
<keyword evidence="2" id="KW-0343">GTPase activation</keyword>
<evidence type="ECO:0000259" key="10">
    <source>
        <dbReference type="PROSITE" id="PS50115"/>
    </source>
</evidence>
<comment type="subcellular location">
    <subcellularLocation>
        <location evidence="1">Cytoplasm</location>
    </subcellularLocation>
</comment>
<dbReference type="SUPFAM" id="SSF50729">
    <property type="entry name" value="PH domain-like"/>
    <property type="match status" value="2"/>
</dbReference>
<evidence type="ECO:0000313" key="11">
    <source>
        <dbReference type="Ensembl" id="ENSLLEP00000042285.1"/>
    </source>
</evidence>
<evidence type="ECO:0000259" key="9">
    <source>
        <dbReference type="PROSITE" id="PS50003"/>
    </source>
</evidence>
<dbReference type="FunFam" id="1.10.220.150:FF:000011">
    <property type="entry name" value="Arf-GAP with dual PH domain-containing protein 1"/>
    <property type="match status" value="1"/>
</dbReference>
<feature type="domain" description="PH" evidence="9">
    <location>
        <begin position="247"/>
        <end position="353"/>
    </location>
</feature>
<dbReference type="GO" id="GO:0007507">
    <property type="term" value="P:heart development"/>
    <property type="evidence" value="ECO:0007669"/>
    <property type="project" value="TreeGrafter"/>
</dbReference>
<evidence type="ECO:0000256" key="6">
    <source>
        <dbReference type="ARBA" id="ARBA00022771"/>
    </source>
</evidence>
<feature type="domain" description="Arf-GAP" evidence="10">
    <location>
        <begin position="5"/>
        <end position="127"/>
    </location>
</feature>
<dbReference type="GO" id="GO:0005096">
    <property type="term" value="F:GTPase activator activity"/>
    <property type="evidence" value="ECO:0007669"/>
    <property type="project" value="UniProtKB-KW"/>
</dbReference>
<name>A0A8C5QT43_9ANUR</name>
<dbReference type="Pfam" id="PF00169">
    <property type="entry name" value="PH"/>
    <property type="match status" value="1"/>
</dbReference>
<dbReference type="InterPro" id="IPR037849">
    <property type="entry name" value="PH1_ADAP"/>
</dbReference>
<dbReference type="PRINTS" id="PR00405">
    <property type="entry name" value="REVINTRACTNG"/>
</dbReference>
<dbReference type="InterPro" id="IPR038508">
    <property type="entry name" value="ArfGAP_dom_sf"/>
</dbReference>
<sequence length="365" mass="42449">MVETNRKLLDLLKLPGNTQCADCGQPEADWASCNVGVFICLQCSGVHRISTIDKVKSLRLDNWESDLIEHLRNHGNQKAKEIYEAYVPPFYYRPQAHDCMILKEEWIKAKYERREFQFKTEFYSGDKEGFLWKRGRKKQVFLERKFVYSEKEGLLKYYTSSPIEPKGTIHIRSLNAIFQGENIGHRHSVEITYQNNEGQTRRIFVYHESGKEIVTWFNFLRAARFNYLRGAFPGIPEAELIPKLTRNYAKVGFMEKKGPKARDAFRKRWFMLDAEEKKLFYYSTPLDAAELGKICIGPEIRGYRVSEGTPDEIKKSKWDTGIVLKTPGRDYVFTCENGNEQEEWLEALQRVMSPSAGAANHNGKQ</sequence>
<dbReference type="InterPro" id="IPR052589">
    <property type="entry name" value="Arf-GAP_dual-PH_domain"/>
</dbReference>
<dbReference type="Pfam" id="PF01412">
    <property type="entry name" value="ArfGap"/>
    <property type="match status" value="1"/>
</dbReference>